<comment type="caution">
    <text evidence="1">The sequence shown here is derived from an EMBL/GenBank/DDBJ whole genome shotgun (WGS) entry which is preliminary data.</text>
</comment>
<organism evidence="1 2">
    <name type="scientific">Tagetes erecta</name>
    <name type="common">African marigold</name>
    <dbReference type="NCBI Taxonomy" id="13708"/>
    <lineage>
        <taxon>Eukaryota</taxon>
        <taxon>Viridiplantae</taxon>
        <taxon>Streptophyta</taxon>
        <taxon>Embryophyta</taxon>
        <taxon>Tracheophyta</taxon>
        <taxon>Spermatophyta</taxon>
        <taxon>Magnoliopsida</taxon>
        <taxon>eudicotyledons</taxon>
        <taxon>Gunneridae</taxon>
        <taxon>Pentapetalae</taxon>
        <taxon>asterids</taxon>
        <taxon>campanulids</taxon>
        <taxon>Asterales</taxon>
        <taxon>Asteraceae</taxon>
        <taxon>Asteroideae</taxon>
        <taxon>Heliantheae alliance</taxon>
        <taxon>Tageteae</taxon>
        <taxon>Tagetes</taxon>
    </lineage>
</organism>
<reference evidence="1" key="1">
    <citation type="journal article" date="2023" name="bioRxiv">
        <title>Improved chromosome-level genome assembly for marigold (Tagetes erecta).</title>
        <authorList>
            <person name="Jiang F."/>
            <person name="Yuan L."/>
            <person name="Wang S."/>
            <person name="Wang H."/>
            <person name="Xu D."/>
            <person name="Wang A."/>
            <person name="Fan W."/>
        </authorList>
    </citation>
    <scope>NUCLEOTIDE SEQUENCE</scope>
    <source>
        <strain evidence="1">WSJ</strain>
        <tissue evidence="1">Leaf</tissue>
    </source>
</reference>
<proteinExistence type="predicted"/>
<dbReference type="EMBL" id="JAUHHV010000002">
    <property type="protein sequence ID" value="KAK1432783.1"/>
    <property type="molecule type" value="Genomic_DNA"/>
</dbReference>
<protein>
    <submittedName>
        <fullName evidence="1">Uncharacterized protein</fullName>
    </submittedName>
</protein>
<accession>A0AAD8P455</accession>
<dbReference type="Proteomes" id="UP001229421">
    <property type="component" value="Unassembled WGS sequence"/>
</dbReference>
<evidence type="ECO:0000313" key="2">
    <source>
        <dbReference type="Proteomes" id="UP001229421"/>
    </source>
</evidence>
<sequence>MNFYENTTCMVHLLIDCSIKISRLAMWQCEIEGLCDWLYIYGCRFDGSEREMVMIIDGRPFQMKPEGSVVVAMVVTGEAKFYPHRRF</sequence>
<dbReference type="AlphaFoldDB" id="A0AAD8P455"/>
<gene>
    <name evidence="1" type="ORF">QVD17_09683</name>
</gene>
<name>A0AAD8P455_TARER</name>
<keyword evidence="2" id="KW-1185">Reference proteome</keyword>
<evidence type="ECO:0000313" key="1">
    <source>
        <dbReference type="EMBL" id="KAK1432783.1"/>
    </source>
</evidence>